<gene>
    <name evidence="1" type="ORF">HYG86_05760</name>
</gene>
<evidence type="ECO:0000313" key="1">
    <source>
        <dbReference type="EMBL" id="QNO14313.1"/>
    </source>
</evidence>
<proteinExistence type="predicted"/>
<dbReference type="RefSeq" id="WP_213167970.1">
    <property type="nucleotide sequence ID" value="NZ_CP058559.1"/>
</dbReference>
<reference evidence="1 2" key="1">
    <citation type="submission" date="2020-07" db="EMBL/GenBank/DDBJ databases">
        <title>Alkalicella. sp. LB2 genome.</title>
        <authorList>
            <person name="Postec A."/>
            <person name="Quemeneur M."/>
        </authorList>
    </citation>
    <scope>NUCLEOTIDE SEQUENCE [LARGE SCALE GENOMIC DNA]</scope>
    <source>
        <strain evidence="1 2">LB2</strain>
    </source>
</reference>
<organism evidence="1 2">
    <name type="scientific">Alkalicella caledoniensis</name>
    <dbReference type="NCBI Taxonomy" id="2731377"/>
    <lineage>
        <taxon>Bacteria</taxon>
        <taxon>Bacillati</taxon>
        <taxon>Bacillota</taxon>
        <taxon>Clostridia</taxon>
        <taxon>Eubacteriales</taxon>
        <taxon>Proteinivoracaceae</taxon>
        <taxon>Alkalicella</taxon>
    </lineage>
</organism>
<sequence>MNNIGNARWRHNLVNLANIKNYYILFEGRKTMIIEGAFLKIPETLISYEDSHGLYEGNITNLLAMGVVLELNARNIDNPLRKIQMEKRYDISVNSRCDMFLDFTEFWDEQGMRMYGSYNQNWIEAKYFGGLNRNSGNETKSENAGSIIYDIFRLVKNIPDDNLSGKYAMVIFNDNPSKYLAFSRKDGSKREWLEKLFKSGTNCLEFSLQEEPNTIKKLFNSTKDINLKFKTKTTSFEPRKENSGFWGYLIQVLEFKIVE</sequence>
<dbReference type="Proteomes" id="UP000516160">
    <property type="component" value="Chromosome"/>
</dbReference>
<name>A0A7G9W6K1_ALKCA</name>
<dbReference type="EMBL" id="CP058559">
    <property type="protein sequence ID" value="QNO14313.1"/>
    <property type="molecule type" value="Genomic_DNA"/>
</dbReference>
<keyword evidence="2" id="KW-1185">Reference proteome</keyword>
<evidence type="ECO:0000313" key="2">
    <source>
        <dbReference type="Proteomes" id="UP000516160"/>
    </source>
</evidence>
<dbReference type="AlphaFoldDB" id="A0A7G9W6K1"/>
<accession>A0A7G9W6K1</accession>
<dbReference type="KEGG" id="acae:HYG86_05760"/>
<protein>
    <submittedName>
        <fullName evidence="1">Uncharacterized protein</fullName>
    </submittedName>
</protein>